<keyword evidence="3" id="KW-1185">Reference proteome</keyword>
<accession>A0A165JDL3</accession>
<evidence type="ECO:0000313" key="3">
    <source>
        <dbReference type="Proteomes" id="UP000077266"/>
    </source>
</evidence>
<reference evidence="2 3" key="1">
    <citation type="journal article" date="2016" name="Mol. Biol. Evol.">
        <title>Comparative Genomics of Early-Diverging Mushroom-Forming Fungi Provides Insights into the Origins of Lignocellulose Decay Capabilities.</title>
        <authorList>
            <person name="Nagy L.G."/>
            <person name="Riley R."/>
            <person name="Tritt A."/>
            <person name="Adam C."/>
            <person name="Daum C."/>
            <person name="Floudas D."/>
            <person name="Sun H."/>
            <person name="Yadav J.S."/>
            <person name="Pangilinan J."/>
            <person name="Larsson K.H."/>
            <person name="Matsuura K."/>
            <person name="Barry K."/>
            <person name="Labutti K."/>
            <person name="Kuo R."/>
            <person name="Ohm R.A."/>
            <person name="Bhattacharya S.S."/>
            <person name="Shirouzu T."/>
            <person name="Yoshinaga Y."/>
            <person name="Martin F.M."/>
            <person name="Grigoriev I.V."/>
            <person name="Hibbett D.S."/>
        </authorList>
    </citation>
    <scope>NUCLEOTIDE SEQUENCE [LARGE SCALE GENOMIC DNA]</scope>
    <source>
        <strain evidence="2 3">HHB12029</strain>
    </source>
</reference>
<evidence type="ECO:0000313" key="2">
    <source>
        <dbReference type="EMBL" id="KZV94695.1"/>
    </source>
</evidence>
<proteinExistence type="predicted"/>
<name>A0A165JDL3_EXIGL</name>
<sequence>MDGTGVANARSLREVGVDGDVGWPAVGDSATRIPRRIRQVRIRYLAKRMRTDEDAVAEECNTTNSARTLPGTFRLATVEMWVTRCVRRGEGHDLAEADVDRVQTSDGMYAARDIRDGKSRLGACRRSERERRARRWSKRMGDEVSGWGCSERENASRARALRGRNNGGYVEITAGQAASGTSRSRQGGRGSGQDLSRRRRGERSWTCLLCRQPGPNSAYLDVLTSEARSGAQRS</sequence>
<dbReference type="EMBL" id="KV425968">
    <property type="protein sequence ID" value="KZV94695.1"/>
    <property type="molecule type" value="Genomic_DNA"/>
</dbReference>
<evidence type="ECO:0000256" key="1">
    <source>
        <dbReference type="SAM" id="MobiDB-lite"/>
    </source>
</evidence>
<protein>
    <submittedName>
        <fullName evidence="2">Uncharacterized protein</fullName>
    </submittedName>
</protein>
<gene>
    <name evidence="2" type="ORF">EXIGLDRAFT_500566</name>
</gene>
<dbReference type="AlphaFoldDB" id="A0A165JDL3"/>
<dbReference type="InParanoid" id="A0A165JDL3"/>
<dbReference type="Proteomes" id="UP000077266">
    <property type="component" value="Unassembled WGS sequence"/>
</dbReference>
<feature type="region of interest" description="Disordered" evidence="1">
    <location>
        <begin position="174"/>
        <end position="202"/>
    </location>
</feature>
<organism evidence="2 3">
    <name type="scientific">Exidia glandulosa HHB12029</name>
    <dbReference type="NCBI Taxonomy" id="1314781"/>
    <lineage>
        <taxon>Eukaryota</taxon>
        <taxon>Fungi</taxon>
        <taxon>Dikarya</taxon>
        <taxon>Basidiomycota</taxon>
        <taxon>Agaricomycotina</taxon>
        <taxon>Agaricomycetes</taxon>
        <taxon>Auriculariales</taxon>
        <taxon>Exidiaceae</taxon>
        <taxon>Exidia</taxon>
    </lineage>
</organism>